<sequence length="307" mass="35878">MFPSVSFTVNTCMTDVPFLEQTLRHVFRSLDFPFSERLIAYDPGNPMGKYDSRRRGDSAEILAIFDRLLADGLIDRVDTVPWSEEHQADVLMRYFDRDDIALKDFDGAPIYQYLYALDRCTGDYIFHMDSDMLFHTTPGISWLAQAIEMLRREPRVVFATCRGGPPQARNLLERFLKRPIGGKPPSFWFKAETFSTRYFLMDRARFQSKLLPILQAKSAEPLENSITHTLKLRGLERWTTTGLESWSIHPWRHDDNYLTYLDDLIWAVENGVYPFVRTGYRWDMRTENEHIKEWLDAIAGAGRINSR</sequence>
<dbReference type="STRING" id="765911.Thivi_4054"/>
<dbReference type="Proteomes" id="UP000006062">
    <property type="component" value="Chromosome"/>
</dbReference>
<proteinExistence type="predicted"/>
<dbReference type="AlphaFoldDB" id="I3YFW0"/>
<dbReference type="KEGG" id="tvi:Thivi_4054"/>
<protein>
    <recommendedName>
        <fullName evidence="3">Glycosyl transferase family 2</fullName>
    </recommendedName>
</protein>
<evidence type="ECO:0000313" key="1">
    <source>
        <dbReference type="EMBL" id="AFL75878.1"/>
    </source>
</evidence>
<evidence type="ECO:0000313" key="2">
    <source>
        <dbReference type="Proteomes" id="UP000006062"/>
    </source>
</evidence>
<accession>I3YFW0</accession>
<dbReference type="HOGENOM" id="CLU_885010_0_0_6"/>
<reference evidence="1 2" key="1">
    <citation type="submission" date="2012-06" db="EMBL/GenBank/DDBJ databases">
        <title>Complete sequence of Thiocystis violascens DSM 198.</title>
        <authorList>
            <consortium name="US DOE Joint Genome Institute"/>
            <person name="Lucas S."/>
            <person name="Han J."/>
            <person name="Lapidus A."/>
            <person name="Cheng J.-F."/>
            <person name="Goodwin L."/>
            <person name="Pitluck S."/>
            <person name="Peters L."/>
            <person name="Ovchinnikova G."/>
            <person name="Teshima H."/>
            <person name="Detter J.C."/>
            <person name="Han C."/>
            <person name="Tapia R."/>
            <person name="Land M."/>
            <person name="Hauser L."/>
            <person name="Kyrpides N."/>
            <person name="Ivanova N."/>
            <person name="Pagani I."/>
            <person name="Vogl K."/>
            <person name="Liu Z."/>
            <person name="Frigaard N.-U."/>
            <person name="Bryant D."/>
            <person name="Woyke T."/>
        </authorList>
    </citation>
    <scope>NUCLEOTIDE SEQUENCE [LARGE SCALE GENOMIC DNA]</scope>
    <source>
        <strain evidence="2">ATCC 17096 / DSM 198 / 6111</strain>
    </source>
</reference>
<dbReference type="EMBL" id="CP003154">
    <property type="protein sequence ID" value="AFL75878.1"/>
    <property type="molecule type" value="Genomic_DNA"/>
</dbReference>
<gene>
    <name evidence="1" type="ordered locus">Thivi_4054</name>
</gene>
<evidence type="ECO:0008006" key="3">
    <source>
        <dbReference type="Google" id="ProtNLM"/>
    </source>
</evidence>
<keyword evidence="2" id="KW-1185">Reference proteome</keyword>
<dbReference type="SUPFAM" id="SSF53448">
    <property type="entry name" value="Nucleotide-diphospho-sugar transferases"/>
    <property type="match status" value="1"/>
</dbReference>
<dbReference type="RefSeq" id="WP_014780264.1">
    <property type="nucleotide sequence ID" value="NC_018012.1"/>
</dbReference>
<dbReference type="OrthoDB" id="5379371at2"/>
<name>I3YFW0_THIV6</name>
<dbReference type="CDD" id="cd00761">
    <property type="entry name" value="Glyco_tranf_GTA_type"/>
    <property type="match status" value="1"/>
</dbReference>
<organism evidence="1 2">
    <name type="scientific">Thiocystis violascens (strain ATCC 17096 / DSM 198 / 6111)</name>
    <name type="common">Chromatium violascens</name>
    <dbReference type="NCBI Taxonomy" id="765911"/>
    <lineage>
        <taxon>Bacteria</taxon>
        <taxon>Pseudomonadati</taxon>
        <taxon>Pseudomonadota</taxon>
        <taxon>Gammaproteobacteria</taxon>
        <taxon>Chromatiales</taxon>
        <taxon>Chromatiaceae</taxon>
        <taxon>Thiocystis</taxon>
    </lineage>
</organism>
<dbReference type="eggNOG" id="COG1216">
    <property type="taxonomic scope" value="Bacteria"/>
</dbReference>
<dbReference type="InterPro" id="IPR029044">
    <property type="entry name" value="Nucleotide-diphossugar_trans"/>
</dbReference>